<accession>A0A7M2Z193</accession>
<comment type="caution">
    <text evidence="1">The sequence shown here is derived from an EMBL/GenBank/DDBJ whole genome shotgun (WGS) entry which is preliminary data.</text>
</comment>
<protein>
    <submittedName>
        <fullName evidence="1">Uncharacterized protein</fullName>
    </submittedName>
</protein>
<sequence length="79" mass="8247">MQAVKTVRTARTDGGGGAVAEAVAAAYDPFLEPLLGDPYAFFAQARAEAPVFYAAAADRSVVSDVSFRGPLAPEVEWDA</sequence>
<evidence type="ECO:0000313" key="2">
    <source>
        <dbReference type="Proteomes" id="UP000254134"/>
    </source>
</evidence>
<dbReference type="EMBL" id="QQZY01000002">
    <property type="protein sequence ID" value="RDI75543.1"/>
    <property type="molecule type" value="Genomic_DNA"/>
</dbReference>
<dbReference type="RefSeq" id="WP_114795733.1">
    <property type="nucleotide sequence ID" value="NZ_QQZY01000002.1"/>
</dbReference>
<gene>
    <name evidence="1" type="ORF">Gocc_1341</name>
</gene>
<dbReference type="Proteomes" id="UP000254134">
    <property type="component" value="Unassembled WGS sequence"/>
</dbReference>
<organism evidence="1 2">
    <name type="scientific">Gaiella occulta</name>
    <dbReference type="NCBI Taxonomy" id="1002870"/>
    <lineage>
        <taxon>Bacteria</taxon>
        <taxon>Bacillati</taxon>
        <taxon>Actinomycetota</taxon>
        <taxon>Thermoleophilia</taxon>
        <taxon>Gaiellales</taxon>
        <taxon>Gaiellaceae</taxon>
        <taxon>Gaiella</taxon>
    </lineage>
</organism>
<reference evidence="1 2" key="1">
    <citation type="submission" date="2018-07" db="EMBL/GenBank/DDBJ databases">
        <title>High-quality-draft genome sequence of Gaiella occulta.</title>
        <authorList>
            <person name="Severino R."/>
            <person name="Froufe H.J.C."/>
            <person name="Rainey F.A."/>
            <person name="Barroso C."/>
            <person name="Albuquerque L."/>
            <person name="Lobo-Da-Cunha A."/>
            <person name="Da Costa M.S."/>
            <person name="Egas C."/>
        </authorList>
    </citation>
    <scope>NUCLEOTIDE SEQUENCE [LARGE SCALE GENOMIC DNA]</scope>
    <source>
        <strain evidence="1 2">F2-233</strain>
    </source>
</reference>
<reference evidence="2" key="2">
    <citation type="journal article" date="2019" name="MicrobiologyOpen">
        <title>High-quality draft genome sequence of Gaiella occulta isolated from a 150 meter deep mineral water borehole and comparison with the genome sequences of other deep-branching lineages of the phylum Actinobacteria.</title>
        <authorList>
            <person name="Severino R."/>
            <person name="Froufe H.J.C."/>
            <person name="Barroso C."/>
            <person name="Albuquerque L."/>
            <person name="Lobo-da-Cunha A."/>
            <person name="da Costa M.S."/>
            <person name="Egas C."/>
        </authorList>
    </citation>
    <scope>NUCLEOTIDE SEQUENCE [LARGE SCALE GENOMIC DNA]</scope>
    <source>
        <strain evidence="2">F2-233</strain>
    </source>
</reference>
<dbReference type="AlphaFoldDB" id="A0A7M2Z193"/>
<keyword evidence="2" id="KW-1185">Reference proteome</keyword>
<proteinExistence type="predicted"/>
<name>A0A7M2Z193_9ACTN</name>
<evidence type="ECO:0000313" key="1">
    <source>
        <dbReference type="EMBL" id="RDI75543.1"/>
    </source>
</evidence>